<name>A0A915IUL3_ROMCU</name>
<comment type="similarity">
    <text evidence="1">Belongs to the histidine acid phosphatase family.</text>
</comment>
<dbReference type="InterPro" id="IPR000560">
    <property type="entry name" value="His_Pase_clade-2"/>
</dbReference>
<proteinExistence type="inferred from homology"/>
<dbReference type="SUPFAM" id="SSF53254">
    <property type="entry name" value="Phosphoglycerate mutase-like"/>
    <property type="match status" value="1"/>
</dbReference>
<feature type="signal peptide" evidence="2">
    <location>
        <begin position="1"/>
        <end position="22"/>
    </location>
</feature>
<keyword evidence="3" id="KW-1185">Reference proteome</keyword>
<dbReference type="AlphaFoldDB" id="A0A915IUL3"/>
<dbReference type="WBParaSite" id="nRc.2.0.1.t17753-RA">
    <property type="protein sequence ID" value="nRc.2.0.1.t17753-RA"/>
    <property type="gene ID" value="nRc.2.0.1.g17753"/>
</dbReference>
<dbReference type="PANTHER" id="PTHR11567:SF29">
    <property type="entry name" value="ACID PHOSPHATASE FAMILY"/>
    <property type="match status" value="1"/>
</dbReference>
<dbReference type="Pfam" id="PF00328">
    <property type="entry name" value="His_Phos_2"/>
    <property type="match status" value="1"/>
</dbReference>
<evidence type="ECO:0000313" key="4">
    <source>
        <dbReference type="WBParaSite" id="nRc.2.0.1.t17753-RA"/>
    </source>
</evidence>
<dbReference type="CDD" id="cd07061">
    <property type="entry name" value="HP_HAP_like"/>
    <property type="match status" value="1"/>
</dbReference>
<dbReference type="InterPro" id="IPR029033">
    <property type="entry name" value="His_PPase_superfam"/>
</dbReference>
<feature type="chain" id="PRO_5037479898" evidence="2">
    <location>
        <begin position="23"/>
        <end position="394"/>
    </location>
</feature>
<evidence type="ECO:0000313" key="3">
    <source>
        <dbReference type="Proteomes" id="UP000887565"/>
    </source>
</evidence>
<dbReference type="Proteomes" id="UP000887565">
    <property type="component" value="Unplaced"/>
</dbReference>
<evidence type="ECO:0000256" key="1">
    <source>
        <dbReference type="ARBA" id="ARBA00005375"/>
    </source>
</evidence>
<dbReference type="PANTHER" id="PTHR11567">
    <property type="entry name" value="ACID PHOSPHATASE-RELATED"/>
    <property type="match status" value="1"/>
</dbReference>
<dbReference type="InterPro" id="IPR050645">
    <property type="entry name" value="Histidine_acid_phosphatase"/>
</dbReference>
<evidence type="ECO:0000256" key="2">
    <source>
        <dbReference type="SAM" id="SignalP"/>
    </source>
</evidence>
<accession>A0A915IUL3</accession>
<sequence>MLTRKKMLLFLFLILFPSLSNGQNVLNSDDVDFVIVGFRHGFRNPIKFIPNDTTRQIYGWGWEGAGQLTNYGKLQSYGLGTFLRNRYKNFLDDHFVSDQIKAYSSSSERCQMTLLSVLAGLYEPTSKKTTFKNGLSWQPIPYENNDVLLRVYESTCPTYRKVYQKFVDDNEPEAKQWLTSKANLVQYITRNNGFNGSLLSLSSFADNIVSMLQGNVPLPSWIENSTLPGYSNRQTLIDEILKFVASNPILCSKDEQCAKQWAGNWINETIFILDEKSRGRLPDRKIHLYSTHLEGVMPFMRLMGAGIENMPNTGGFILELRHKIEQKSPPVVRLLYHEPGDAKNPLQHQYRYLTLPNLQKVDNDNKWYKLDDFTNYMKKFAINDWKSYCGWSKC</sequence>
<protein>
    <submittedName>
        <fullName evidence="4">Uncharacterized protein</fullName>
    </submittedName>
</protein>
<dbReference type="Gene3D" id="3.40.50.1240">
    <property type="entry name" value="Phosphoglycerate mutase-like"/>
    <property type="match status" value="1"/>
</dbReference>
<dbReference type="OMA" id="YARSTWV"/>
<keyword evidence="2" id="KW-0732">Signal</keyword>
<dbReference type="GO" id="GO:0016791">
    <property type="term" value="F:phosphatase activity"/>
    <property type="evidence" value="ECO:0007669"/>
    <property type="project" value="TreeGrafter"/>
</dbReference>
<organism evidence="3 4">
    <name type="scientific">Romanomermis culicivorax</name>
    <name type="common">Nematode worm</name>
    <dbReference type="NCBI Taxonomy" id="13658"/>
    <lineage>
        <taxon>Eukaryota</taxon>
        <taxon>Metazoa</taxon>
        <taxon>Ecdysozoa</taxon>
        <taxon>Nematoda</taxon>
        <taxon>Enoplea</taxon>
        <taxon>Dorylaimia</taxon>
        <taxon>Mermithida</taxon>
        <taxon>Mermithoidea</taxon>
        <taxon>Mermithidae</taxon>
        <taxon>Romanomermis</taxon>
    </lineage>
</organism>
<reference evidence="4" key="1">
    <citation type="submission" date="2022-11" db="UniProtKB">
        <authorList>
            <consortium name="WormBaseParasite"/>
        </authorList>
    </citation>
    <scope>IDENTIFICATION</scope>
</reference>